<comment type="similarity">
    <text evidence="1">Belongs to the protein kinase superfamily. CAMK Ser/Thr protein kinase family. PIM subfamily.</text>
</comment>
<evidence type="ECO:0000256" key="4">
    <source>
        <dbReference type="ARBA" id="ARBA00022679"/>
    </source>
</evidence>
<dbReference type="GO" id="GO:0043066">
    <property type="term" value="P:negative regulation of apoptotic process"/>
    <property type="evidence" value="ECO:0007669"/>
    <property type="project" value="TreeGrafter"/>
</dbReference>
<dbReference type="InterPro" id="IPR000719">
    <property type="entry name" value="Prot_kinase_dom"/>
</dbReference>
<dbReference type="SMART" id="SM00220">
    <property type="entry name" value="S_TKc"/>
    <property type="match status" value="1"/>
</dbReference>
<proteinExistence type="inferred from homology"/>
<keyword evidence="7 10" id="KW-0067">ATP-binding</keyword>
<evidence type="ECO:0000256" key="9">
    <source>
        <dbReference type="ARBA" id="ARBA00048679"/>
    </source>
</evidence>
<dbReference type="Gene3D" id="1.10.510.10">
    <property type="entry name" value="Transferase(Phosphotransferase) domain 1"/>
    <property type="match status" value="1"/>
</dbReference>
<comment type="catalytic activity">
    <reaction evidence="9">
        <text>L-seryl-[protein] + ATP = O-phospho-L-seryl-[protein] + ADP + H(+)</text>
        <dbReference type="Rhea" id="RHEA:17989"/>
        <dbReference type="Rhea" id="RHEA-COMP:9863"/>
        <dbReference type="Rhea" id="RHEA-COMP:11604"/>
        <dbReference type="ChEBI" id="CHEBI:15378"/>
        <dbReference type="ChEBI" id="CHEBI:29999"/>
        <dbReference type="ChEBI" id="CHEBI:30616"/>
        <dbReference type="ChEBI" id="CHEBI:83421"/>
        <dbReference type="ChEBI" id="CHEBI:456216"/>
        <dbReference type="EC" id="2.7.11.1"/>
    </reaction>
</comment>
<dbReference type="PROSITE" id="PS00108">
    <property type="entry name" value="PROTEIN_KINASE_ST"/>
    <property type="match status" value="1"/>
</dbReference>
<evidence type="ECO:0000259" key="13">
    <source>
        <dbReference type="PROSITE" id="PS50011"/>
    </source>
</evidence>
<reference evidence="14 16" key="1">
    <citation type="submission" date="2021-07" db="EMBL/GenBank/DDBJ databases">
        <authorList>
            <person name="Imarazene B."/>
            <person name="Zahm M."/>
            <person name="Klopp C."/>
            <person name="Cabau C."/>
            <person name="Beille S."/>
            <person name="Jouanno E."/>
            <person name="Castinel A."/>
            <person name="Lluch J."/>
            <person name="Gil L."/>
            <person name="Kuchtly C."/>
            <person name="Lopez Roques C."/>
            <person name="Donnadieu C."/>
            <person name="Parrinello H."/>
            <person name="Journot L."/>
            <person name="Du K."/>
            <person name="Schartl M."/>
            <person name="Retaux S."/>
            <person name="Guiguen Y."/>
        </authorList>
    </citation>
    <scope>NUCLEOTIDE SEQUENCE [LARGE SCALE GENOMIC DNA]</scope>
    <source>
        <strain evidence="14">Pach_M1</strain>
        <tissue evidence="14">Testis</tissue>
    </source>
</reference>
<name>A0A8T2KZF9_ASTMX</name>
<dbReference type="SUPFAM" id="SSF56112">
    <property type="entry name" value="Protein kinase-like (PK-like)"/>
    <property type="match status" value="1"/>
</dbReference>
<evidence type="ECO:0000256" key="6">
    <source>
        <dbReference type="ARBA" id="ARBA00022777"/>
    </source>
</evidence>
<comment type="caution">
    <text evidence="14">The sequence shown here is derived from an EMBL/GenBank/DDBJ whole genome shotgun (WGS) entry which is preliminary data.</text>
</comment>
<dbReference type="PROSITE" id="PS00107">
    <property type="entry name" value="PROTEIN_KINASE_ATP"/>
    <property type="match status" value="1"/>
</dbReference>
<evidence type="ECO:0000256" key="11">
    <source>
        <dbReference type="RuleBase" id="RU000304"/>
    </source>
</evidence>
<dbReference type="PANTHER" id="PTHR22984:SF11">
    <property type="entry name" value="AURORA KINASE-RELATED"/>
    <property type="match status" value="1"/>
</dbReference>
<evidence type="ECO:0000256" key="7">
    <source>
        <dbReference type="ARBA" id="ARBA00022840"/>
    </source>
</evidence>
<evidence type="ECO:0000256" key="3">
    <source>
        <dbReference type="ARBA" id="ARBA00022527"/>
    </source>
</evidence>
<dbReference type="FunFam" id="1.10.510.10:FF:000392">
    <property type="entry name" value="Pim proto-oncogene, serine/threonine kinase,-related 152"/>
    <property type="match status" value="1"/>
</dbReference>
<dbReference type="InterPro" id="IPR051138">
    <property type="entry name" value="PIM_Ser/Thr_kinase"/>
</dbReference>
<evidence type="ECO:0000256" key="5">
    <source>
        <dbReference type="ARBA" id="ARBA00022741"/>
    </source>
</evidence>
<dbReference type="InterPro" id="IPR011009">
    <property type="entry name" value="Kinase-like_dom_sf"/>
</dbReference>
<feature type="region of interest" description="Disordered" evidence="12">
    <location>
        <begin position="1"/>
        <end position="72"/>
    </location>
</feature>
<dbReference type="InterPro" id="IPR008271">
    <property type="entry name" value="Ser/Thr_kinase_AS"/>
</dbReference>
<keyword evidence="6 14" id="KW-0418">Kinase</keyword>
<keyword evidence="5 10" id="KW-0547">Nucleotide-binding</keyword>
<keyword evidence="4" id="KW-0808">Transferase</keyword>
<dbReference type="PROSITE" id="PS50011">
    <property type="entry name" value="PROTEIN_KINASE_DOM"/>
    <property type="match status" value="1"/>
</dbReference>
<dbReference type="EMBL" id="JAICCE010000019">
    <property type="protein sequence ID" value="KAG9264240.1"/>
    <property type="molecule type" value="Genomic_DNA"/>
</dbReference>
<evidence type="ECO:0000256" key="10">
    <source>
        <dbReference type="PROSITE-ProRule" id="PRU10141"/>
    </source>
</evidence>
<gene>
    <name evidence="14" type="primary">PIM1</name>
    <name evidence="14" type="ORF">AMEX_G22496</name>
    <name evidence="15" type="ORF">AMEX_G22497</name>
</gene>
<evidence type="ECO:0000313" key="15">
    <source>
        <dbReference type="EMBL" id="KAG9264240.1"/>
    </source>
</evidence>
<dbReference type="AlphaFoldDB" id="A0A8T2KZF9"/>
<accession>A0A8T2KZF9</accession>
<dbReference type="EC" id="2.7.11.1" evidence="2"/>
<dbReference type="PANTHER" id="PTHR22984">
    <property type="entry name" value="SERINE/THREONINE-PROTEIN KINASE PIM"/>
    <property type="match status" value="1"/>
</dbReference>
<evidence type="ECO:0000313" key="16">
    <source>
        <dbReference type="Proteomes" id="UP000752171"/>
    </source>
</evidence>
<evidence type="ECO:0000256" key="2">
    <source>
        <dbReference type="ARBA" id="ARBA00012513"/>
    </source>
</evidence>
<organism evidence="14 16">
    <name type="scientific">Astyanax mexicanus</name>
    <name type="common">Blind cave fish</name>
    <name type="synonym">Astyanax fasciatus mexicanus</name>
    <dbReference type="NCBI Taxonomy" id="7994"/>
    <lineage>
        <taxon>Eukaryota</taxon>
        <taxon>Metazoa</taxon>
        <taxon>Chordata</taxon>
        <taxon>Craniata</taxon>
        <taxon>Vertebrata</taxon>
        <taxon>Euteleostomi</taxon>
        <taxon>Actinopterygii</taxon>
        <taxon>Neopterygii</taxon>
        <taxon>Teleostei</taxon>
        <taxon>Ostariophysi</taxon>
        <taxon>Characiformes</taxon>
        <taxon>Characoidei</taxon>
        <taxon>Acestrorhamphidae</taxon>
        <taxon>Acestrorhamphinae</taxon>
        <taxon>Astyanax</taxon>
    </lineage>
</organism>
<evidence type="ECO:0000256" key="12">
    <source>
        <dbReference type="SAM" id="MobiDB-lite"/>
    </source>
</evidence>
<feature type="compositionally biased region" description="Basic residues" evidence="12">
    <location>
        <begin position="35"/>
        <end position="61"/>
    </location>
</feature>
<dbReference type="GO" id="GO:0007346">
    <property type="term" value="P:regulation of mitotic cell cycle"/>
    <property type="evidence" value="ECO:0007669"/>
    <property type="project" value="TreeGrafter"/>
</dbReference>
<evidence type="ECO:0000256" key="1">
    <source>
        <dbReference type="ARBA" id="ARBA00005505"/>
    </source>
</evidence>
<comment type="catalytic activity">
    <reaction evidence="8">
        <text>L-threonyl-[protein] + ATP = O-phospho-L-threonyl-[protein] + ADP + H(+)</text>
        <dbReference type="Rhea" id="RHEA:46608"/>
        <dbReference type="Rhea" id="RHEA-COMP:11060"/>
        <dbReference type="Rhea" id="RHEA-COMP:11605"/>
        <dbReference type="ChEBI" id="CHEBI:15378"/>
        <dbReference type="ChEBI" id="CHEBI:30013"/>
        <dbReference type="ChEBI" id="CHEBI:30616"/>
        <dbReference type="ChEBI" id="CHEBI:61977"/>
        <dbReference type="ChEBI" id="CHEBI:456216"/>
        <dbReference type="EC" id="2.7.11.1"/>
    </reaction>
</comment>
<dbReference type="GO" id="GO:0005737">
    <property type="term" value="C:cytoplasm"/>
    <property type="evidence" value="ECO:0007669"/>
    <property type="project" value="TreeGrafter"/>
</dbReference>
<keyword evidence="3 11" id="KW-0723">Serine/threonine-protein kinase</keyword>
<evidence type="ECO:0000313" key="14">
    <source>
        <dbReference type="EMBL" id="KAG9264239.1"/>
    </source>
</evidence>
<feature type="binding site" evidence="10">
    <location>
        <position position="107"/>
    </location>
    <ligand>
        <name>ATP</name>
        <dbReference type="ChEBI" id="CHEBI:30616"/>
    </ligand>
</feature>
<dbReference type="GO" id="GO:0005524">
    <property type="term" value="F:ATP binding"/>
    <property type="evidence" value="ECO:0007669"/>
    <property type="project" value="UniProtKB-UniRule"/>
</dbReference>
<dbReference type="Proteomes" id="UP000752171">
    <property type="component" value="Unassembled WGS sequence"/>
</dbReference>
<dbReference type="Pfam" id="PF00069">
    <property type="entry name" value="Pkinase"/>
    <property type="match status" value="1"/>
</dbReference>
<dbReference type="GO" id="GO:0004674">
    <property type="term" value="F:protein serine/threonine kinase activity"/>
    <property type="evidence" value="ECO:0007669"/>
    <property type="project" value="UniProtKB-KW"/>
</dbReference>
<dbReference type="Gene3D" id="3.30.200.20">
    <property type="entry name" value="Phosphorylase Kinase, domain 1"/>
    <property type="match status" value="1"/>
</dbReference>
<dbReference type="EMBL" id="JAICCE010000019">
    <property type="protein sequence ID" value="KAG9264239.1"/>
    <property type="molecule type" value="Genomic_DNA"/>
</dbReference>
<sequence>MEESIFRQKKRKREEEEDLPTVPQQTDDPKIKSPERKKKKPEKRQQPRKQKYRNRRRRPKQPKVNNRPVSTENYESLYTVGERLGEGGFGVVFGGTRISDGLQVAIKFIPKQEDDRYFKSPRDSRSIPIEVALMQKMSEPPVKNIIQLIEWFDEPERYILILERFYPCMDLNGFIQTYGGSVSEQMARHLMIQVVEAVIECQKRGVFHRDIKVDNILINTDTLKLKLIDFGCGDLIRRYGYSYFEGTLEYCPPEFFLKGRYCAIPATVWSLGVMLFQVVSASFPFKDEDEILGGQLNFKDGLSDEFHELVRLCLQAQPSSRPNLQQILDHKWFKSSFPAQERFCQFL</sequence>
<protein>
    <recommendedName>
        <fullName evidence="2">non-specific serine/threonine protein kinase</fullName>
        <ecNumber evidence="2">2.7.11.1</ecNumber>
    </recommendedName>
</protein>
<evidence type="ECO:0000256" key="8">
    <source>
        <dbReference type="ARBA" id="ARBA00047899"/>
    </source>
</evidence>
<dbReference type="InterPro" id="IPR017441">
    <property type="entry name" value="Protein_kinase_ATP_BS"/>
</dbReference>
<dbReference type="OrthoDB" id="9984829at2759"/>
<feature type="domain" description="Protein kinase" evidence="13">
    <location>
        <begin position="78"/>
        <end position="333"/>
    </location>
</feature>